<dbReference type="Proteomes" id="UP001626593">
    <property type="component" value="Chromosome"/>
</dbReference>
<dbReference type="EMBL" id="CP141259">
    <property type="protein sequence ID" value="WRL48369.1"/>
    <property type="molecule type" value="Genomic_DNA"/>
</dbReference>
<gene>
    <name evidence="1" type="ORF">U5817_09700</name>
    <name evidence="2" type="ORF">U5817_10050</name>
</gene>
<proteinExistence type="predicted"/>
<reference evidence="2 3" key="1">
    <citation type="submission" date="2023-12" db="EMBL/GenBank/DDBJ databases">
        <title>A. evansii MAY27, complete genome.</title>
        <authorList>
            <person name="Wang Y."/>
        </authorList>
    </citation>
    <scope>NUCLEOTIDE SEQUENCE [LARGE SCALE GENOMIC DNA]</scope>
    <source>
        <strain evidence="2 3">MAY27</strain>
    </source>
</reference>
<evidence type="ECO:0000313" key="3">
    <source>
        <dbReference type="Proteomes" id="UP001626593"/>
    </source>
</evidence>
<evidence type="ECO:0000313" key="1">
    <source>
        <dbReference type="EMBL" id="WRL48299.1"/>
    </source>
</evidence>
<name>A0ABZ1AT19_AROEV</name>
<organism evidence="2 3">
    <name type="scientific">Aromatoleum evansii</name>
    <name type="common">Azoarcus evansii</name>
    <dbReference type="NCBI Taxonomy" id="59406"/>
    <lineage>
        <taxon>Bacteria</taxon>
        <taxon>Pseudomonadati</taxon>
        <taxon>Pseudomonadota</taxon>
        <taxon>Betaproteobacteria</taxon>
        <taxon>Rhodocyclales</taxon>
        <taxon>Rhodocyclaceae</taxon>
        <taxon>Aromatoleum</taxon>
    </lineage>
</organism>
<sequence>MSLLTNITQAQINANKTDLDGKVLTRPALLVTDGVALIYAVDVDIGAKGEVLKNVPLARANHDLLYAEPGNACRLRRTADGRFEVVGFSKEMPGRYDRFSVDLGTFAIGPTVAFGVDARPLTYAELATLPGGYGSAPYGATGIFQGGALIEVKV</sequence>
<dbReference type="RefSeq" id="WP_407280616.1">
    <property type="nucleotide sequence ID" value="NZ_CP141259.1"/>
</dbReference>
<accession>A0ABZ1AT19</accession>
<protein>
    <submittedName>
        <fullName evidence="2">Uncharacterized protein</fullName>
    </submittedName>
</protein>
<dbReference type="EMBL" id="CP141259">
    <property type="protein sequence ID" value="WRL48299.1"/>
    <property type="molecule type" value="Genomic_DNA"/>
</dbReference>
<evidence type="ECO:0000313" key="2">
    <source>
        <dbReference type="EMBL" id="WRL48369.1"/>
    </source>
</evidence>
<keyword evidence="3" id="KW-1185">Reference proteome</keyword>